<sequence length="515" mass="53142">MGRGPRLLWLKIVAGVLALALAAGVGVVVFKIVGLRDSITTTPLNLGTGGPGLPVDLSRDPVQILVLGTDTRDGTDGKYGSNDSSAGWGKSDVMMLLNMSADRKRVTVVSLPRDLLTTIPSCTDPETGQVYPEQQSAQLNAALSYGGPGCTVAAVNEMTGVEIDHFMMADFNAVKELSTVIGGVDVCVNEPINDSYSKLKLPAGVSSVQGEQALAFLRTRHSFGDGGDRGRIRAQQSFLASMARKIQSEGTLTNVPRLYSIAEAVVSNLTVDEGLAEIPRLLALADRVKAVDLGKVAFVSLPTQASPVDGNRLVLDEEPAQELFKILREDGDVTAPEVNTAGSSDAQSTDKAGDGSTADAGAGASTPATDDGGADAGATTPGNDPAAGQDVPAFDPAVQPVQVVNASGAADRGEELSKQLHALGYLLAAPVAGEADRTTTQLYYSAGFEEVAQSLAKELNVPQANVLVSGDYYGVALSVGQDFTSGKQLAKTGGVSGGFKGQTADQVTCQQSGAF</sequence>
<dbReference type="Gene3D" id="3.40.630.190">
    <property type="entry name" value="LCP protein"/>
    <property type="match status" value="1"/>
</dbReference>
<keyword evidence="6" id="KW-1185">Reference proteome</keyword>
<dbReference type="PANTHER" id="PTHR33392:SF6">
    <property type="entry name" value="POLYISOPRENYL-TEICHOIC ACID--PEPTIDOGLYCAN TEICHOIC ACID TRANSFERASE TAGU"/>
    <property type="match status" value="1"/>
</dbReference>
<dbReference type="Pfam" id="PF13399">
    <property type="entry name" value="LytR_C"/>
    <property type="match status" value="1"/>
</dbReference>
<reference evidence="5 6" key="1">
    <citation type="submission" date="2022-03" db="EMBL/GenBank/DDBJ databases">
        <title>Isotopic signatures of nitrous oxide derived from detoxification processes.</title>
        <authorList>
            <person name="Behrendt U."/>
            <person name="Buchen C."/>
            <person name="Well R."/>
            <person name="Ulrich A."/>
            <person name="Rohe L."/>
            <person name="Kolb S."/>
            <person name="Schloter M."/>
            <person name="Horn M.A."/>
            <person name="Augustin J."/>
        </authorList>
    </citation>
    <scope>NUCLEOTIDE SEQUENCE [LARGE SCALE GENOMIC DNA]</scope>
    <source>
        <strain evidence="5 6">S4-C24</strain>
    </source>
</reference>
<evidence type="ECO:0000256" key="2">
    <source>
        <dbReference type="SAM" id="MobiDB-lite"/>
    </source>
</evidence>
<evidence type="ECO:0000256" key="1">
    <source>
        <dbReference type="ARBA" id="ARBA00006068"/>
    </source>
</evidence>
<proteinExistence type="inferred from homology"/>
<feature type="region of interest" description="Disordered" evidence="2">
    <location>
        <begin position="328"/>
        <end position="393"/>
    </location>
</feature>
<dbReference type="InterPro" id="IPR050922">
    <property type="entry name" value="LytR/CpsA/Psr_CW_biosynth"/>
</dbReference>
<feature type="compositionally biased region" description="Polar residues" evidence="2">
    <location>
        <begin position="340"/>
        <end position="350"/>
    </location>
</feature>
<evidence type="ECO:0000259" key="4">
    <source>
        <dbReference type="Pfam" id="PF13399"/>
    </source>
</evidence>
<dbReference type="InterPro" id="IPR004474">
    <property type="entry name" value="LytR_CpsA_psr"/>
</dbReference>
<gene>
    <name evidence="5" type="ORF">MNQ99_10220</name>
</gene>
<dbReference type="RefSeq" id="WP_241912884.1">
    <property type="nucleotide sequence ID" value="NZ_CP093326.1"/>
</dbReference>
<dbReference type="NCBIfam" id="TIGR00350">
    <property type="entry name" value="lytR_cpsA_psr"/>
    <property type="match status" value="1"/>
</dbReference>
<evidence type="ECO:0000259" key="3">
    <source>
        <dbReference type="Pfam" id="PF03816"/>
    </source>
</evidence>
<protein>
    <submittedName>
        <fullName evidence="5">LCP family protein</fullName>
    </submittedName>
</protein>
<dbReference type="EMBL" id="CP093326">
    <property type="protein sequence ID" value="UNK44381.1"/>
    <property type="molecule type" value="Genomic_DNA"/>
</dbReference>
<comment type="similarity">
    <text evidence="1">Belongs to the LytR/CpsA/Psr (LCP) family.</text>
</comment>
<feature type="domain" description="LytR/CpsA/Psr regulator C-terminal" evidence="4">
    <location>
        <begin position="400"/>
        <end position="483"/>
    </location>
</feature>
<organism evidence="5 6">
    <name type="scientific">Arthrobacter sulfonylureivorans</name>
    <dbReference type="NCBI Taxonomy" id="2486855"/>
    <lineage>
        <taxon>Bacteria</taxon>
        <taxon>Bacillati</taxon>
        <taxon>Actinomycetota</taxon>
        <taxon>Actinomycetes</taxon>
        <taxon>Micrococcales</taxon>
        <taxon>Micrococcaceae</taxon>
        <taxon>Arthrobacter</taxon>
    </lineage>
</organism>
<evidence type="ECO:0000313" key="5">
    <source>
        <dbReference type="EMBL" id="UNK44381.1"/>
    </source>
</evidence>
<dbReference type="Pfam" id="PF03816">
    <property type="entry name" value="LytR_cpsA_psr"/>
    <property type="match status" value="1"/>
</dbReference>
<dbReference type="InterPro" id="IPR027381">
    <property type="entry name" value="LytR/CpsA/Psr_C"/>
</dbReference>
<feature type="domain" description="Cell envelope-related transcriptional attenuator" evidence="3">
    <location>
        <begin position="90"/>
        <end position="247"/>
    </location>
</feature>
<accession>A0ABY3W4Q2</accession>
<dbReference type="PANTHER" id="PTHR33392">
    <property type="entry name" value="POLYISOPRENYL-TEICHOIC ACID--PEPTIDOGLYCAN TEICHOIC ACID TRANSFERASE TAGU"/>
    <property type="match status" value="1"/>
</dbReference>
<dbReference type="Proteomes" id="UP000829069">
    <property type="component" value="Chromosome"/>
</dbReference>
<evidence type="ECO:0000313" key="6">
    <source>
        <dbReference type="Proteomes" id="UP000829069"/>
    </source>
</evidence>
<feature type="compositionally biased region" description="Low complexity" evidence="2">
    <location>
        <begin position="354"/>
        <end position="382"/>
    </location>
</feature>
<name>A0ABY3W4Q2_9MICC</name>